<gene>
    <name evidence="2" type="ORF">KR51_00021860</name>
</gene>
<dbReference type="Proteomes" id="UP000016960">
    <property type="component" value="Unassembled WGS sequence"/>
</dbReference>
<proteinExistence type="predicted"/>
<feature type="transmembrane region" description="Helical" evidence="1">
    <location>
        <begin position="5"/>
        <end position="23"/>
    </location>
</feature>
<dbReference type="EMBL" id="ASSJ01000052">
    <property type="protein sequence ID" value="ERN41212.1"/>
    <property type="molecule type" value="Genomic_DNA"/>
</dbReference>
<comment type="caution">
    <text evidence="2">The sequence shown here is derived from an EMBL/GenBank/DDBJ whole genome shotgun (WGS) entry which is preliminary data.</text>
</comment>
<feature type="transmembrane region" description="Helical" evidence="1">
    <location>
        <begin position="29"/>
        <end position="53"/>
    </location>
</feature>
<dbReference type="InParanoid" id="U5DJY1"/>
<dbReference type="AlphaFoldDB" id="U5DJY1"/>
<organism evidence="2 3">
    <name type="scientific">Rubidibacter lacunae KORDI 51-2</name>
    <dbReference type="NCBI Taxonomy" id="582515"/>
    <lineage>
        <taxon>Bacteria</taxon>
        <taxon>Bacillati</taxon>
        <taxon>Cyanobacteriota</taxon>
        <taxon>Cyanophyceae</taxon>
        <taxon>Oscillatoriophycideae</taxon>
        <taxon>Chroococcales</taxon>
        <taxon>Aphanothecaceae</taxon>
        <taxon>Rubidibacter</taxon>
    </lineage>
</organism>
<evidence type="ECO:0000313" key="3">
    <source>
        <dbReference type="Proteomes" id="UP000016960"/>
    </source>
</evidence>
<evidence type="ECO:0000256" key="1">
    <source>
        <dbReference type="SAM" id="Phobius"/>
    </source>
</evidence>
<keyword evidence="3" id="KW-1185">Reference proteome</keyword>
<evidence type="ECO:0000313" key="2">
    <source>
        <dbReference type="EMBL" id="ERN41212.1"/>
    </source>
</evidence>
<sequence>MNGSVLSGMFVGVLALTLLVYVLRGLGIFTFLPGGTILVLFVLSCALGVAILLGRRG</sequence>
<keyword evidence="1" id="KW-0812">Transmembrane</keyword>
<reference evidence="2 3" key="1">
    <citation type="submission" date="2013-05" db="EMBL/GenBank/DDBJ databases">
        <title>Draft genome sequence of Rubidibacter lacunae KORDI 51-2.</title>
        <authorList>
            <person name="Choi D.H."/>
            <person name="Noh J.H."/>
            <person name="Kwon K.-K."/>
            <person name="Lee J.-H."/>
            <person name="Ryu J.-Y."/>
        </authorList>
    </citation>
    <scope>NUCLEOTIDE SEQUENCE [LARGE SCALE GENOMIC DNA]</scope>
    <source>
        <strain evidence="2 3">KORDI 51-2</strain>
    </source>
</reference>
<name>U5DJY1_9CHRO</name>
<protein>
    <submittedName>
        <fullName evidence="2">Uncharacterized protein</fullName>
    </submittedName>
</protein>
<keyword evidence="1" id="KW-0472">Membrane</keyword>
<accession>U5DJY1</accession>
<keyword evidence="1" id="KW-1133">Transmembrane helix</keyword>